<dbReference type="EMBL" id="BJOV01000002">
    <property type="protein sequence ID" value="GEE00247.1"/>
    <property type="molecule type" value="Genomic_DNA"/>
</dbReference>
<evidence type="ECO:0000313" key="7">
    <source>
        <dbReference type="Proteomes" id="UP000444960"/>
    </source>
</evidence>
<comment type="caution">
    <text evidence="6">The sequence shown here is derived from an EMBL/GenBank/DDBJ whole genome shotgun (WGS) entry which is preliminary data.</text>
</comment>
<organism evidence="6 7">
    <name type="scientific">Gordonia spumicola</name>
    <dbReference type="NCBI Taxonomy" id="589161"/>
    <lineage>
        <taxon>Bacteria</taxon>
        <taxon>Bacillati</taxon>
        <taxon>Actinomycetota</taxon>
        <taxon>Actinomycetes</taxon>
        <taxon>Mycobacteriales</taxon>
        <taxon>Gordoniaceae</taxon>
        <taxon>Gordonia</taxon>
    </lineage>
</organism>
<evidence type="ECO:0000256" key="5">
    <source>
        <dbReference type="SAM" id="SignalP"/>
    </source>
</evidence>
<keyword evidence="3" id="KW-0326">Glycosidase</keyword>
<dbReference type="AlphaFoldDB" id="A0A7I9V4T6"/>
<dbReference type="GO" id="GO:0008422">
    <property type="term" value="F:beta-glucosidase activity"/>
    <property type="evidence" value="ECO:0007669"/>
    <property type="project" value="TreeGrafter"/>
</dbReference>
<dbReference type="InterPro" id="IPR001360">
    <property type="entry name" value="Glyco_hydro_1"/>
</dbReference>
<dbReference type="GO" id="GO:0016052">
    <property type="term" value="P:carbohydrate catabolic process"/>
    <property type="evidence" value="ECO:0007669"/>
    <property type="project" value="TreeGrafter"/>
</dbReference>
<reference evidence="7" key="1">
    <citation type="submission" date="2019-06" db="EMBL/GenBank/DDBJ databases">
        <title>Gordonia isolated from sludge of a wastewater treatment plant.</title>
        <authorList>
            <person name="Tamura T."/>
            <person name="Aoyama K."/>
            <person name="Kang Y."/>
            <person name="Saito S."/>
            <person name="Akiyama N."/>
            <person name="Yazawa K."/>
            <person name="Gonoi T."/>
            <person name="Mikami Y."/>
        </authorList>
    </citation>
    <scope>NUCLEOTIDE SEQUENCE [LARGE SCALE GENOMIC DNA]</scope>
    <source>
        <strain evidence="7">NBRC 107696</strain>
    </source>
</reference>
<gene>
    <name evidence="6" type="ORF">nbrc107696_06930</name>
</gene>
<evidence type="ECO:0000256" key="3">
    <source>
        <dbReference type="ARBA" id="ARBA00023295"/>
    </source>
</evidence>
<keyword evidence="7" id="KW-1185">Reference proteome</keyword>
<dbReference type="Proteomes" id="UP000444960">
    <property type="component" value="Unassembled WGS sequence"/>
</dbReference>
<protein>
    <submittedName>
        <fullName evidence="6">Putative glycosyl hydrolase (Beta-glucosidase)</fullName>
    </submittedName>
</protein>
<accession>A0A7I9V4T6</accession>
<evidence type="ECO:0000256" key="1">
    <source>
        <dbReference type="ARBA" id="ARBA00010838"/>
    </source>
</evidence>
<dbReference type="PANTHER" id="PTHR10353">
    <property type="entry name" value="GLYCOSYL HYDROLASE"/>
    <property type="match status" value="1"/>
</dbReference>
<keyword evidence="2 6" id="KW-0378">Hydrolase</keyword>
<dbReference type="PRINTS" id="PR00131">
    <property type="entry name" value="GLHYDRLASE1"/>
</dbReference>
<evidence type="ECO:0000256" key="2">
    <source>
        <dbReference type="ARBA" id="ARBA00022801"/>
    </source>
</evidence>
<dbReference type="InterPro" id="IPR017853">
    <property type="entry name" value="GH"/>
</dbReference>
<dbReference type="PANTHER" id="PTHR10353:SF36">
    <property type="entry name" value="LP05116P"/>
    <property type="match status" value="1"/>
</dbReference>
<name>A0A7I9V4T6_9ACTN</name>
<comment type="similarity">
    <text evidence="1 4">Belongs to the glycosyl hydrolase 1 family.</text>
</comment>
<keyword evidence="5" id="KW-0732">Signal</keyword>
<proteinExistence type="inferred from homology"/>
<feature type="signal peptide" evidence="5">
    <location>
        <begin position="1"/>
        <end position="19"/>
    </location>
</feature>
<sequence>MFVALIAALLLAPLAPAHASTRVGPLPDDFLWGVASSGFQAEGYSPASNWTRYIARGTTTDRIGNSIDFRHRYASDIALAKGLGVKVYRIGIEWARVEPRPGLIDRRELAYYDDLVAQIVAAGMRPMITLDHWVYPAWIADRGGWAWSGTADRWLRHNRMIVDRYTKFHPLWITVNEPAAYILKEVQHGGLAIGDVPRMTDRLVHVHRVMYDYIHARDPRARVSSNVAYLPTVEPTVDAAILDRMADKIDFVGFDYYYSVTPTDMSAANVAVDRMWDASMAADGIYYALRDLHERFPGKPLYVVEAGLVTQDGKPRVDGYRRADHLRDMTYWIQRAHDDGIPVMGFNYWTLTDNYEWGNYASRFGLYTVNVKTDPTLTRRPTDGVAAYRQVTAANGVAASYRPSRPAVWCSLVAAPSSCAQPVH</sequence>
<evidence type="ECO:0000313" key="6">
    <source>
        <dbReference type="EMBL" id="GEE00247.1"/>
    </source>
</evidence>
<dbReference type="Gene3D" id="3.20.20.80">
    <property type="entry name" value="Glycosidases"/>
    <property type="match status" value="2"/>
</dbReference>
<evidence type="ECO:0000256" key="4">
    <source>
        <dbReference type="RuleBase" id="RU003690"/>
    </source>
</evidence>
<feature type="chain" id="PRO_5029818384" evidence="5">
    <location>
        <begin position="20"/>
        <end position="424"/>
    </location>
</feature>
<dbReference type="GO" id="GO:0005829">
    <property type="term" value="C:cytosol"/>
    <property type="evidence" value="ECO:0007669"/>
    <property type="project" value="TreeGrafter"/>
</dbReference>
<dbReference type="Pfam" id="PF00232">
    <property type="entry name" value="Glyco_hydro_1"/>
    <property type="match status" value="2"/>
</dbReference>
<dbReference type="SUPFAM" id="SSF51445">
    <property type="entry name" value="(Trans)glycosidases"/>
    <property type="match status" value="1"/>
</dbReference>